<evidence type="ECO:0000256" key="2">
    <source>
        <dbReference type="SAM" id="Phobius"/>
    </source>
</evidence>
<feature type="region of interest" description="Disordered" evidence="1">
    <location>
        <begin position="592"/>
        <end position="652"/>
    </location>
</feature>
<keyword evidence="2" id="KW-0812">Transmembrane</keyword>
<feature type="transmembrane region" description="Helical" evidence="2">
    <location>
        <begin position="561"/>
        <end position="582"/>
    </location>
</feature>
<proteinExistence type="predicted"/>
<evidence type="ECO:0000313" key="3">
    <source>
        <dbReference type="EMBL" id="CAD7228522.1"/>
    </source>
</evidence>
<dbReference type="EMBL" id="OB661572">
    <property type="protein sequence ID" value="CAD7228522.1"/>
    <property type="molecule type" value="Genomic_DNA"/>
</dbReference>
<evidence type="ECO:0000256" key="1">
    <source>
        <dbReference type="SAM" id="MobiDB-lite"/>
    </source>
</evidence>
<keyword evidence="2" id="KW-0472">Membrane</keyword>
<organism evidence="3">
    <name type="scientific">Cyprideis torosa</name>
    <dbReference type="NCBI Taxonomy" id="163714"/>
    <lineage>
        <taxon>Eukaryota</taxon>
        <taxon>Metazoa</taxon>
        <taxon>Ecdysozoa</taxon>
        <taxon>Arthropoda</taxon>
        <taxon>Crustacea</taxon>
        <taxon>Oligostraca</taxon>
        <taxon>Ostracoda</taxon>
        <taxon>Podocopa</taxon>
        <taxon>Podocopida</taxon>
        <taxon>Cytherocopina</taxon>
        <taxon>Cytheroidea</taxon>
        <taxon>Cytherideidae</taxon>
        <taxon>Cyprideis</taxon>
    </lineage>
</organism>
<reference evidence="3" key="1">
    <citation type="submission" date="2020-11" db="EMBL/GenBank/DDBJ databases">
        <authorList>
            <person name="Tran Van P."/>
        </authorList>
    </citation>
    <scope>NUCLEOTIDE SEQUENCE</scope>
</reference>
<dbReference type="AlphaFoldDB" id="A0A7R8WDV3"/>
<sequence length="702" mass="78771">MTSFSSSRDTAFVLQGVEQGLDLCQKPVKPCPRTSQENIVLTSASFLSDGQLELRWWGREPGSILQRQEDVDNPNHNLGGHHPQLCLYLFKGPFDEDMSDEQKMLLLKRNHVGTFSDAARRVVLSDPHWDLRQGLLVGVQPERHPYDDLSTGNLCLSVSSVPPKLNATLVSVRDERFVGWRAEWKIHGESQPPTNVTFKMVHKQVHSPCEIVQVRPCEIYQVFVQVRPCEIYHVFVQMADETWKELPGFELPPADKARPGPQSIQAAYTPSAVNVSWLPPYDISIIDWIEGYAFELADGIPSGDTEVPETSAYHHQGVLMTTRTPFILIPSEYSLNPATIYPLRIMPLIYRSHSSSFCWSQASLAVPGALPVDLIVSRSSISGKMVLPANTIGVRIDVSNRRGGFRHFVFKRTNFEEPGPVDVLIENINICTAFIFDLLIRPIHAKKSENLVIPSYNITVSIRSCRFETETGLRSWLYRACSQPQPDWTPQQILEHTKVRFFEQSMNDSCVIRDNIPVTPTELLYTCGKGRAVNGVLIYDKCNEIEADESKVKVGFSTQNLVLMVVGGVMLLLVLIYSCALVKTRCLQKSPVEAEEKAPESYTSAGTLDGSRKEDDDDMTHSTTLPLMKHVTRDDSTSRDSGEGSEVDGGSADELLAIAADLEAWSREGTRVRGFPGSRLSPVQQRQQYDLVQELKERREKE</sequence>
<gene>
    <name evidence="3" type="ORF">CTOB1V02_LOCUS6403</name>
</gene>
<feature type="compositionally biased region" description="Basic and acidic residues" evidence="1">
    <location>
        <begin position="631"/>
        <end position="642"/>
    </location>
</feature>
<accession>A0A7R8WDV3</accession>
<protein>
    <submittedName>
        <fullName evidence="3">Uncharacterized protein</fullName>
    </submittedName>
</protein>
<name>A0A7R8WDV3_9CRUS</name>
<keyword evidence="2" id="KW-1133">Transmembrane helix</keyword>